<dbReference type="GO" id="GO:0008083">
    <property type="term" value="F:growth factor activity"/>
    <property type="evidence" value="ECO:0007669"/>
    <property type="project" value="TreeGrafter"/>
</dbReference>
<protein>
    <submittedName>
        <fullName evidence="6">Spaetzle</fullName>
    </submittedName>
</protein>
<evidence type="ECO:0000256" key="1">
    <source>
        <dbReference type="ARBA" id="ARBA00022729"/>
    </source>
</evidence>
<comment type="caution">
    <text evidence="6">The sequence shown here is derived from an EMBL/GenBank/DDBJ whole genome shotgun (WGS) entry which is preliminary data.</text>
</comment>
<gene>
    <name evidence="6" type="ORF">QE152_g31467</name>
</gene>
<dbReference type="PANTHER" id="PTHR23199">
    <property type="entry name" value="NEUROTROPHIN 1-RELATED"/>
    <property type="match status" value="1"/>
</dbReference>
<dbReference type="GO" id="GO:0045087">
    <property type="term" value="P:innate immune response"/>
    <property type="evidence" value="ECO:0007669"/>
    <property type="project" value="TreeGrafter"/>
</dbReference>
<dbReference type="PANTHER" id="PTHR23199:SF12">
    <property type="entry name" value="NEUROTROPHIN 1-RELATED"/>
    <property type="match status" value="1"/>
</dbReference>
<dbReference type="Pfam" id="PF16077">
    <property type="entry name" value="Spaetzle"/>
    <property type="match status" value="1"/>
</dbReference>
<evidence type="ECO:0000313" key="6">
    <source>
        <dbReference type="EMBL" id="KAK9696640.1"/>
    </source>
</evidence>
<dbReference type="Gene3D" id="2.10.90.10">
    <property type="entry name" value="Cystine-knot cytokines"/>
    <property type="match status" value="1"/>
</dbReference>
<evidence type="ECO:0000313" key="7">
    <source>
        <dbReference type="Proteomes" id="UP001458880"/>
    </source>
</evidence>
<dbReference type="InterPro" id="IPR032104">
    <property type="entry name" value="Spaetzle"/>
</dbReference>
<keyword evidence="1 4" id="KW-0732">Signal</keyword>
<dbReference type="SUPFAM" id="SSF57501">
    <property type="entry name" value="Cystine-knot cytokines"/>
    <property type="match status" value="1"/>
</dbReference>
<proteinExistence type="predicted"/>
<dbReference type="GO" id="GO:0021556">
    <property type="term" value="P:central nervous system formation"/>
    <property type="evidence" value="ECO:0007669"/>
    <property type="project" value="TreeGrafter"/>
</dbReference>
<evidence type="ECO:0000256" key="2">
    <source>
        <dbReference type="ARBA" id="ARBA00023157"/>
    </source>
</evidence>
<evidence type="ECO:0000256" key="3">
    <source>
        <dbReference type="ARBA" id="ARBA00023180"/>
    </source>
</evidence>
<feature type="signal peptide" evidence="4">
    <location>
        <begin position="1"/>
        <end position="20"/>
    </location>
</feature>
<dbReference type="InterPro" id="IPR052444">
    <property type="entry name" value="Spz/Toll_ligand-like"/>
</dbReference>
<dbReference type="AlphaFoldDB" id="A0AAW1J1B0"/>
<organism evidence="6 7">
    <name type="scientific">Popillia japonica</name>
    <name type="common">Japanese beetle</name>
    <dbReference type="NCBI Taxonomy" id="7064"/>
    <lineage>
        <taxon>Eukaryota</taxon>
        <taxon>Metazoa</taxon>
        <taxon>Ecdysozoa</taxon>
        <taxon>Arthropoda</taxon>
        <taxon>Hexapoda</taxon>
        <taxon>Insecta</taxon>
        <taxon>Pterygota</taxon>
        <taxon>Neoptera</taxon>
        <taxon>Endopterygota</taxon>
        <taxon>Coleoptera</taxon>
        <taxon>Polyphaga</taxon>
        <taxon>Scarabaeiformia</taxon>
        <taxon>Scarabaeidae</taxon>
        <taxon>Rutelinae</taxon>
        <taxon>Popillia</taxon>
    </lineage>
</organism>
<dbReference type="GO" id="GO:0005121">
    <property type="term" value="F:Toll binding"/>
    <property type="evidence" value="ECO:0007669"/>
    <property type="project" value="TreeGrafter"/>
</dbReference>
<keyword evidence="2" id="KW-1015">Disulfide bond</keyword>
<dbReference type="Proteomes" id="UP001458880">
    <property type="component" value="Unassembled WGS sequence"/>
</dbReference>
<dbReference type="InterPro" id="IPR029034">
    <property type="entry name" value="Cystine-knot_cytokine"/>
</dbReference>
<sequence length="184" mass="21160">MNHQVLYFIFGILLFGAIQAARIDNSNRGGPLKTQYKRQIDGGCFYNMCNHTDDYPEDEIRQLLEKTPSYKELFGTVTAPHRQISVTNRNGEEEERNMCGTKVYVTTPRKARDVHDVWQYVVNGEGMEQWIEYETCEEDASCDVEVQVPGHSVTCRVQEIVIRLLAFTKFKCLDTPLPAGYKKL</sequence>
<accession>A0AAW1J1B0</accession>
<keyword evidence="3" id="KW-0325">Glycoprotein</keyword>
<feature type="chain" id="PRO_5043620774" evidence="4">
    <location>
        <begin position="21"/>
        <end position="184"/>
    </location>
</feature>
<evidence type="ECO:0000256" key="4">
    <source>
        <dbReference type="SAM" id="SignalP"/>
    </source>
</evidence>
<evidence type="ECO:0000259" key="5">
    <source>
        <dbReference type="Pfam" id="PF16077"/>
    </source>
</evidence>
<keyword evidence="7" id="KW-1185">Reference proteome</keyword>
<reference evidence="6 7" key="1">
    <citation type="journal article" date="2024" name="BMC Genomics">
        <title>De novo assembly and annotation of Popillia japonica's genome with initial clues to its potential as an invasive pest.</title>
        <authorList>
            <person name="Cucini C."/>
            <person name="Boschi S."/>
            <person name="Funari R."/>
            <person name="Cardaioli E."/>
            <person name="Iannotti N."/>
            <person name="Marturano G."/>
            <person name="Paoli F."/>
            <person name="Bruttini M."/>
            <person name="Carapelli A."/>
            <person name="Frati F."/>
            <person name="Nardi F."/>
        </authorList>
    </citation>
    <scope>NUCLEOTIDE SEQUENCE [LARGE SCALE GENOMIC DNA]</scope>
    <source>
        <strain evidence="6">DMR45628</strain>
    </source>
</reference>
<feature type="domain" description="Spaetzle" evidence="5">
    <location>
        <begin position="97"/>
        <end position="169"/>
    </location>
</feature>
<name>A0AAW1J1B0_POPJA</name>
<dbReference type="GO" id="GO:0005615">
    <property type="term" value="C:extracellular space"/>
    <property type="evidence" value="ECO:0007669"/>
    <property type="project" value="UniProtKB-ARBA"/>
</dbReference>
<dbReference type="EMBL" id="JASPKY010000445">
    <property type="protein sequence ID" value="KAK9696640.1"/>
    <property type="molecule type" value="Genomic_DNA"/>
</dbReference>